<dbReference type="Gene3D" id="3.40.1050.10">
    <property type="entry name" value="Carbonic anhydrase"/>
    <property type="match status" value="1"/>
</dbReference>
<feature type="binding site" evidence="7">
    <location>
        <position position="92"/>
    </location>
    <ligand>
        <name>Zn(2+)</name>
        <dbReference type="ChEBI" id="CHEBI:29105"/>
    </ligand>
</feature>
<gene>
    <name evidence="8" type="ORF">OM076_31145</name>
</gene>
<dbReference type="GO" id="GO:0008270">
    <property type="term" value="F:zinc ion binding"/>
    <property type="evidence" value="ECO:0007669"/>
    <property type="project" value="InterPro"/>
</dbReference>
<dbReference type="Pfam" id="PF00484">
    <property type="entry name" value="Pro_CA"/>
    <property type="match status" value="1"/>
</dbReference>
<evidence type="ECO:0000256" key="7">
    <source>
        <dbReference type="PIRSR" id="PIRSR601765-1"/>
    </source>
</evidence>
<evidence type="ECO:0000256" key="4">
    <source>
        <dbReference type="ARBA" id="ARBA00022833"/>
    </source>
</evidence>
<evidence type="ECO:0000256" key="5">
    <source>
        <dbReference type="ARBA" id="ARBA00024993"/>
    </source>
</evidence>
<evidence type="ECO:0000256" key="1">
    <source>
        <dbReference type="ARBA" id="ARBA00006217"/>
    </source>
</evidence>
<dbReference type="PANTHER" id="PTHR43175">
    <property type="entry name" value="CARBONIC ANHYDRASE"/>
    <property type="match status" value="1"/>
</dbReference>
<feature type="binding site" evidence="7">
    <location>
        <position position="89"/>
    </location>
    <ligand>
        <name>Zn(2+)</name>
        <dbReference type="ChEBI" id="CHEBI:29105"/>
    </ligand>
</feature>
<comment type="function">
    <text evidence="5">Catalyzes the reversible hydration of carbon dioxide to form bicarbonate.</text>
</comment>
<evidence type="ECO:0000313" key="9">
    <source>
        <dbReference type="Proteomes" id="UP001149140"/>
    </source>
</evidence>
<dbReference type="EMBL" id="JAPDOD010000037">
    <property type="protein sequence ID" value="MDA0164766.1"/>
    <property type="molecule type" value="Genomic_DNA"/>
</dbReference>
<evidence type="ECO:0000256" key="2">
    <source>
        <dbReference type="ARBA" id="ARBA00012925"/>
    </source>
</evidence>
<dbReference type="PANTHER" id="PTHR43175:SF3">
    <property type="entry name" value="CARBON DISULFIDE HYDROLASE"/>
    <property type="match status" value="1"/>
</dbReference>
<keyword evidence="9" id="KW-1185">Reference proteome</keyword>
<dbReference type="InterPro" id="IPR036874">
    <property type="entry name" value="Carbonic_anhydrase_sf"/>
</dbReference>
<comment type="cofactor">
    <cofactor evidence="7">
        <name>Zn(2+)</name>
        <dbReference type="ChEBI" id="CHEBI:29105"/>
    </cofactor>
    <text evidence="7">Binds 1 zinc ion per subunit.</text>
</comment>
<dbReference type="GO" id="GO:0004089">
    <property type="term" value="F:carbonate dehydratase activity"/>
    <property type="evidence" value="ECO:0007669"/>
    <property type="project" value="UniProtKB-EC"/>
</dbReference>
<name>A0A9X3MXC7_9ACTN</name>
<dbReference type="InterPro" id="IPR001765">
    <property type="entry name" value="Carbonic_anhydrase"/>
</dbReference>
<reference evidence="8" key="1">
    <citation type="submission" date="2022-10" db="EMBL/GenBank/DDBJ databases">
        <title>The WGS of Solirubrobacter ginsenosidimutans DSM 21036.</title>
        <authorList>
            <person name="Jiang Z."/>
        </authorList>
    </citation>
    <scope>NUCLEOTIDE SEQUENCE</scope>
    <source>
        <strain evidence="8">DSM 21036</strain>
    </source>
</reference>
<evidence type="ECO:0000256" key="3">
    <source>
        <dbReference type="ARBA" id="ARBA00022723"/>
    </source>
</evidence>
<dbReference type="CDD" id="cd03379">
    <property type="entry name" value="beta_CA_cladeD"/>
    <property type="match status" value="1"/>
</dbReference>
<dbReference type="Proteomes" id="UP001149140">
    <property type="component" value="Unassembled WGS sequence"/>
</dbReference>
<accession>A0A9X3MXC7</accession>
<dbReference type="AlphaFoldDB" id="A0A9X3MXC7"/>
<dbReference type="EC" id="4.2.1.1" evidence="2"/>
<organism evidence="8 9">
    <name type="scientific">Solirubrobacter ginsenosidimutans</name>
    <dbReference type="NCBI Taxonomy" id="490573"/>
    <lineage>
        <taxon>Bacteria</taxon>
        <taxon>Bacillati</taxon>
        <taxon>Actinomycetota</taxon>
        <taxon>Thermoleophilia</taxon>
        <taxon>Solirubrobacterales</taxon>
        <taxon>Solirubrobacteraceae</taxon>
        <taxon>Solirubrobacter</taxon>
    </lineage>
</organism>
<feature type="binding site" evidence="7">
    <location>
        <position position="38"/>
    </location>
    <ligand>
        <name>Zn(2+)</name>
        <dbReference type="ChEBI" id="CHEBI:29105"/>
    </ligand>
</feature>
<dbReference type="RefSeq" id="WP_270044016.1">
    <property type="nucleotide sequence ID" value="NZ_JAPDOD010000037.1"/>
</dbReference>
<dbReference type="SUPFAM" id="SSF53056">
    <property type="entry name" value="beta-carbonic anhydrase, cab"/>
    <property type="match status" value="1"/>
</dbReference>
<evidence type="ECO:0000256" key="6">
    <source>
        <dbReference type="ARBA" id="ARBA00048348"/>
    </source>
</evidence>
<proteinExistence type="inferred from homology"/>
<protein>
    <recommendedName>
        <fullName evidence="2">carbonic anhydrase</fullName>
        <ecNumber evidence="2">4.2.1.1</ecNumber>
    </recommendedName>
</protein>
<feature type="binding site" evidence="7">
    <location>
        <position position="36"/>
    </location>
    <ligand>
        <name>Zn(2+)</name>
        <dbReference type="ChEBI" id="CHEBI:29105"/>
    </ligand>
</feature>
<comment type="caution">
    <text evidence="8">The sequence shown here is derived from an EMBL/GenBank/DDBJ whole genome shotgun (WGS) entry which is preliminary data.</text>
</comment>
<keyword evidence="4 7" id="KW-0862">Zinc</keyword>
<keyword evidence="3 7" id="KW-0479">Metal-binding</keyword>
<sequence>MSVTDDLLRNNEAYAAAFDKGDLPLPPAKKVAVVACMDARLDVHGLLGLQLGDAHVIRNAGGVVTDDEIRSLAISQRLLGTEEIVLIHHTDCGMLTFTDDSFRGDIQGDTGIKPPWSPESFTDLDADVRSSIGRIKASPFIPKRDAVRGFVYDVHTGRLREVTPLA</sequence>
<dbReference type="SMART" id="SM00947">
    <property type="entry name" value="Pro_CA"/>
    <property type="match status" value="1"/>
</dbReference>
<comment type="similarity">
    <text evidence="1">Belongs to the beta-class carbonic anhydrase family.</text>
</comment>
<comment type="catalytic activity">
    <reaction evidence="6">
        <text>hydrogencarbonate + H(+) = CO2 + H2O</text>
        <dbReference type="Rhea" id="RHEA:10748"/>
        <dbReference type="ChEBI" id="CHEBI:15377"/>
        <dbReference type="ChEBI" id="CHEBI:15378"/>
        <dbReference type="ChEBI" id="CHEBI:16526"/>
        <dbReference type="ChEBI" id="CHEBI:17544"/>
        <dbReference type="EC" id="4.2.1.1"/>
    </reaction>
</comment>
<evidence type="ECO:0000313" key="8">
    <source>
        <dbReference type="EMBL" id="MDA0164766.1"/>
    </source>
</evidence>